<keyword evidence="1" id="KW-0597">Phosphoprotein</keyword>
<reference evidence="3 4" key="1">
    <citation type="submission" date="2022-12" db="EMBL/GenBank/DDBJ databases">
        <title>Draft genome sequence of Paenibacillus sp. dW9.</title>
        <authorList>
            <person name="Choi E.-W."/>
            <person name="Kim D.-U."/>
        </authorList>
    </citation>
    <scope>NUCLEOTIDE SEQUENCE [LARGE SCALE GENOMIC DNA]</scope>
    <source>
        <strain evidence="4">dW9</strain>
    </source>
</reference>
<proteinExistence type="predicted"/>
<dbReference type="Pfam" id="PF00072">
    <property type="entry name" value="Response_reg"/>
    <property type="match status" value="1"/>
</dbReference>
<dbReference type="CDD" id="cd17536">
    <property type="entry name" value="REC_YesN-like"/>
    <property type="match status" value="1"/>
</dbReference>
<evidence type="ECO:0000259" key="2">
    <source>
        <dbReference type="PROSITE" id="PS50110"/>
    </source>
</evidence>
<evidence type="ECO:0000313" key="3">
    <source>
        <dbReference type="EMBL" id="MCZ8515431.1"/>
    </source>
</evidence>
<feature type="domain" description="Response regulatory" evidence="2">
    <location>
        <begin position="3"/>
        <end position="104"/>
    </location>
</feature>
<protein>
    <submittedName>
        <fullName evidence="3">Response regulator</fullName>
    </submittedName>
</protein>
<dbReference type="PROSITE" id="PS50110">
    <property type="entry name" value="RESPONSE_REGULATORY"/>
    <property type="match status" value="1"/>
</dbReference>
<comment type="caution">
    <text evidence="3">The sequence shown here is derived from an EMBL/GenBank/DDBJ whole genome shotgun (WGS) entry which is preliminary data.</text>
</comment>
<keyword evidence="4" id="KW-1185">Reference proteome</keyword>
<organism evidence="3 4">
    <name type="scientific">Paenibacillus gyeongsangnamensis</name>
    <dbReference type="NCBI Taxonomy" id="3388067"/>
    <lineage>
        <taxon>Bacteria</taxon>
        <taxon>Bacillati</taxon>
        <taxon>Bacillota</taxon>
        <taxon>Bacilli</taxon>
        <taxon>Bacillales</taxon>
        <taxon>Paenibacillaceae</taxon>
        <taxon>Paenibacillus</taxon>
    </lineage>
</organism>
<dbReference type="SUPFAM" id="SSF52172">
    <property type="entry name" value="CheY-like"/>
    <property type="match status" value="1"/>
</dbReference>
<dbReference type="InterPro" id="IPR011006">
    <property type="entry name" value="CheY-like_superfamily"/>
</dbReference>
<dbReference type="RefSeq" id="WP_269883956.1">
    <property type="nucleotide sequence ID" value="NZ_JAQAGZ010000017.1"/>
</dbReference>
<dbReference type="InterPro" id="IPR001789">
    <property type="entry name" value="Sig_transdc_resp-reg_receiver"/>
</dbReference>
<name>A0ABT4QEZ3_9BACL</name>
<gene>
    <name evidence="3" type="ORF">O9H85_24090</name>
</gene>
<sequence>MYNVMIVDDEIMIKKGLSKLIGDSPYGFRISGEAEDGDEALALWEKEPADLIITDISMPVMDGLEFIREVRKNGGYRDFIRLRRICLCPARTAVWRCRLLVKAG</sequence>
<dbReference type="EMBL" id="JAQAGZ010000017">
    <property type="protein sequence ID" value="MCZ8515431.1"/>
    <property type="molecule type" value="Genomic_DNA"/>
</dbReference>
<dbReference type="PANTHER" id="PTHR43228">
    <property type="entry name" value="TWO-COMPONENT RESPONSE REGULATOR"/>
    <property type="match status" value="1"/>
</dbReference>
<dbReference type="SMART" id="SM00448">
    <property type="entry name" value="REC"/>
    <property type="match status" value="1"/>
</dbReference>
<evidence type="ECO:0000313" key="4">
    <source>
        <dbReference type="Proteomes" id="UP001527882"/>
    </source>
</evidence>
<dbReference type="InterPro" id="IPR052048">
    <property type="entry name" value="ST_Response_Regulator"/>
</dbReference>
<dbReference type="Gene3D" id="3.40.50.2300">
    <property type="match status" value="1"/>
</dbReference>
<dbReference type="PANTHER" id="PTHR43228:SF1">
    <property type="entry name" value="TWO-COMPONENT RESPONSE REGULATOR ARR22"/>
    <property type="match status" value="1"/>
</dbReference>
<accession>A0ABT4QEZ3</accession>
<evidence type="ECO:0000256" key="1">
    <source>
        <dbReference type="PROSITE-ProRule" id="PRU00169"/>
    </source>
</evidence>
<dbReference type="Proteomes" id="UP001527882">
    <property type="component" value="Unassembled WGS sequence"/>
</dbReference>
<feature type="modified residue" description="4-aspartylphosphate" evidence="1">
    <location>
        <position position="55"/>
    </location>
</feature>